<evidence type="ECO:0000256" key="2">
    <source>
        <dbReference type="ARBA" id="ARBA00025589"/>
    </source>
</evidence>
<proteinExistence type="inferred from homology"/>
<keyword evidence="4" id="KW-0460">Magnesium</keyword>
<protein>
    <recommendedName>
        <fullName evidence="4">DNA polymerase IV</fullName>
        <shortName evidence="4">Pol IV</shortName>
        <ecNumber evidence="4">2.7.7.7</ecNumber>
    </recommendedName>
</protein>
<dbReference type="RefSeq" id="WP_070320121.1">
    <property type="nucleotide sequence ID" value="NZ_JAUSVM010000001.1"/>
</dbReference>
<dbReference type="HAMAP" id="MF_01113">
    <property type="entry name" value="DNApol_IV"/>
    <property type="match status" value="1"/>
</dbReference>
<keyword evidence="4" id="KW-0227">DNA damage</keyword>
<dbReference type="NCBIfam" id="NF003015">
    <property type="entry name" value="PRK03858.1"/>
    <property type="match status" value="1"/>
</dbReference>
<dbReference type="Pfam" id="PF11799">
    <property type="entry name" value="IMS_C"/>
    <property type="match status" value="1"/>
</dbReference>
<feature type="site" description="Substrate discrimination" evidence="4">
    <location>
        <position position="15"/>
    </location>
</feature>
<dbReference type="EC" id="2.7.7.7" evidence="4"/>
<dbReference type="InterPro" id="IPR043128">
    <property type="entry name" value="Rev_trsase/Diguanyl_cyclase"/>
</dbReference>
<keyword evidence="4 6" id="KW-0808">Transferase</keyword>
<feature type="binding site" evidence="4">
    <location>
        <position position="104"/>
    </location>
    <ligand>
        <name>Mg(2+)</name>
        <dbReference type="ChEBI" id="CHEBI:18420"/>
    </ligand>
</feature>
<dbReference type="SUPFAM" id="SSF56672">
    <property type="entry name" value="DNA/RNA polymerases"/>
    <property type="match status" value="1"/>
</dbReference>
<keyword evidence="7" id="KW-1185">Reference proteome</keyword>
<comment type="caution">
    <text evidence="6">The sequence shown here is derived from an EMBL/GenBank/DDBJ whole genome shotgun (WGS) entry which is preliminary data.</text>
</comment>
<feature type="binding site" evidence="4">
    <location>
        <position position="10"/>
    </location>
    <ligand>
        <name>Mg(2+)</name>
        <dbReference type="ChEBI" id="CHEBI:18420"/>
    </ligand>
</feature>
<dbReference type="InterPro" id="IPR050116">
    <property type="entry name" value="DNA_polymerase-Y"/>
</dbReference>
<dbReference type="Gene3D" id="3.30.70.270">
    <property type="match status" value="1"/>
</dbReference>
<evidence type="ECO:0000256" key="3">
    <source>
        <dbReference type="ARBA" id="ARBA00049244"/>
    </source>
</evidence>
<dbReference type="PROSITE" id="PS50173">
    <property type="entry name" value="UMUC"/>
    <property type="match status" value="1"/>
</dbReference>
<dbReference type="PANTHER" id="PTHR11076">
    <property type="entry name" value="DNA REPAIR POLYMERASE UMUC / TRANSFERASE FAMILY MEMBER"/>
    <property type="match status" value="1"/>
</dbReference>
<comment type="function">
    <text evidence="2 4">Poorly processive, error-prone DNA polymerase involved in untargeted mutagenesis. Copies undamaged DNA at stalled replication forks, which arise in vivo from mismatched or misaligned primer ends. These misaligned primers can be extended by PolIV. Exhibits no 3'-5' exonuclease (proofreading) activity. May be involved in translesional synthesis, in conjunction with the beta clamp from PolIII.</text>
</comment>
<dbReference type="InterPro" id="IPR036775">
    <property type="entry name" value="DNA_pol_Y-fam_lit_finger_sf"/>
</dbReference>
<comment type="subcellular location">
    <subcellularLocation>
        <location evidence="4">Cytoplasm</location>
    </subcellularLocation>
</comment>
<evidence type="ECO:0000313" key="7">
    <source>
        <dbReference type="Proteomes" id="UP001240250"/>
    </source>
</evidence>
<dbReference type="CDD" id="cd03586">
    <property type="entry name" value="PolY_Pol_IV_kappa"/>
    <property type="match status" value="1"/>
</dbReference>
<feature type="active site" evidence="4">
    <location>
        <position position="105"/>
    </location>
</feature>
<dbReference type="Gene3D" id="3.40.1170.60">
    <property type="match status" value="1"/>
</dbReference>
<feature type="domain" description="UmuC" evidence="5">
    <location>
        <begin position="6"/>
        <end position="186"/>
    </location>
</feature>
<accession>A0ABU0GNE8</accession>
<comment type="similarity">
    <text evidence="1 4">Belongs to the DNA polymerase type-Y family.</text>
</comment>
<dbReference type="GO" id="GO:0003887">
    <property type="term" value="F:DNA-directed DNA polymerase activity"/>
    <property type="evidence" value="ECO:0007669"/>
    <property type="project" value="UniProtKB-EC"/>
</dbReference>
<dbReference type="NCBIfam" id="NF002677">
    <property type="entry name" value="PRK02406.1"/>
    <property type="match status" value="1"/>
</dbReference>
<dbReference type="Gene3D" id="3.30.1490.100">
    <property type="entry name" value="DNA polymerase, Y-family, little finger domain"/>
    <property type="match status" value="1"/>
</dbReference>
<keyword evidence="4" id="KW-0963">Cytoplasm</keyword>
<keyword evidence="4" id="KW-0479">Metal-binding</keyword>
<dbReference type="Gene3D" id="1.10.150.20">
    <property type="entry name" value="5' to 3' exonuclease, C-terminal subdomain"/>
    <property type="match status" value="1"/>
</dbReference>
<evidence type="ECO:0000259" key="5">
    <source>
        <dbReference type="PROSITE" id="PS50173"/>
    </source>
</evidence>
<keyword evidence="4" id="KW-0238">DNA-binding</keyword>
<dbReference type="SUPFAM" id="SSF100879">
    <property type="entry name" value="Lesion bypass DNA polymerase (Y-family), little finger domain"/>
    <property type="match status" value="1"/>
</dbReference>
<dbReference type="InterPro" id="IPR001126">
    <property type="entry name" value="UmuC"/>
</dbReference>
<keyword evidence="4" id="KW-0234">DNA repair</keyword>
<name>A0ABU0GNE8_9CELL</name>
<dbReference type="PANTHER" id="PTHR11076:SF33">
    <property type="entry name" value="DNA POLYMERASE KAPPA"/>
    <property type="match status" value="1"/>
</dbReference>
<sequence>MSGATILHADLDAFYASVEQLLDPTLRGRPIAVGGSAQGGVVLAASYEAKAYGVAGGMPGWRAARLCPALRFVPGRFREYQPLADRVMEILGDVTPAVERISIDEAFLDVSGSTHLFGPPAQIAALLRRRVRAEVGLPISVGVARTKHLAKIASQVAKPDGLVVVEPERERAFLDPLPVGLMWGVGPVARERLAERGITTIGELARTPSDAVERILGHATGARMSALAHNDDPRRVAGAGRVRSVGAQSALGRQVATPALVREVLSHLADRVAGRLRAKGRAGRTVTVRVRFPGMRSVTRSLTLPGPVATTLTLTEVAEQLAWQAIRDQPGRDVEITLLAVSVTGIVGQEALQLELALHPDDPRRPGSEHGAARWAVDRSVDAVRARFGAHAVGYLPAAMPRLHTVPDEFRELAEKDR</sequence>
<keyword evidence="4" id="KW-0239">DNA-directed DNA polymerase</keyword>
<keyword evidence="4 6" id="KW-0548">Nucleotidyltransferase</keyword>
<comment type="subunit">
    <text evidence="4">Monomer.</text>
</comment>
<keyword evidence="4" id="KW-0515">Mutator protein</keyword>
<gene>
    <name evidence="4" type="primary">dinB</name>
    <name evidence="6" type="ORF">JO380_003219</name>
</gene>
<dbReference type="Proteomes" id="UP001240250">
    <property type="component" value="Unassembled WGS sequence"/>
</dbReference>
<organism evidence="6 7">
    <name type="scientific">Cellulomonas iranensis</name>
    <dbReference type="NCBI Taxonomy" id="76862"/>
    <lineage>
        <taxon>Bacteria</taxon>
        <taxon>Bacillati</taxon>
        <taxon>Actinomycetota</taxon>
        <taxon>Actinomycetes</taxon>
        <taxon>Micrococcales</taxon>
        <taxon>Cellulomonadaceae</taxon>
        <taxon>Cellulomonas</taxon>
    </lineage>
</organism>
<dbReference type="InterPro" id="IPR017961">
    <property type="entry name" value="DNA_pol_Y-fam_little_finger"/>
</dbReference>
<comment type="catalytic activity">
    <reaction evidence="3 4">
        <text>DNA(n) + a 2'-deoxyribonucleoside 5'-triphosphate = DNA(n+1) + diphosphate</text>
        <dbReference type="Rhea" id="RHEA:22508"/>
        <dbReference type="Rhea" id="RHEA-COMP:17339"/>
        <dbReference type="Rhea" id="RHEA-COMP:17340"/>
        <dbReference type="ChEBI" id="CHEBI:33019"/>
        <dbReference type="ChEBI" id="CHEBI:61560"/>
        <dbReference type="ChEBI" id="CHEBI:173112"/>
        <dbReference type="EC" id="2.7.7.7"/>
    </reaction>
</comment>
<comment type="cofactor">
    <cofactor evidence="4">
        <name>Mg(2+)</name>
        <dbReference type="ChEBI" id="CHEBI:18420"/>
    </cofactor>
    <text evidence="4">Binds 2 magnesium ions per subunit.</text>
</comment>
<keyword evidence="4" id="KW-0235">DNA replication</keyword>
<dbReference type="InterPro" id="IPR022880">
    <property type="entry name" value="DNApol_IV"/>
</dbReference>
<reference evidence="6 7" key="1">
    <citation type="submission" date="2023-07" db="EMBL/GenBank/DDBJ databases">
        <title>Sequencing the genomes of 1000 actinobacteria strains.</title>
        <authorList>
            <person name="Klenk H.-P."/>
        </authorList>
    </citation>
    <scope>NUCLEOTIDE SEQUENCE [LARGE SCALE GENOMIC DNA]</scope>
    <source>
        <strain evidence="6 7">DSM 14785</strain>
    </source>
</reference>
<dbReference type="Pfam" id="PF00817">
    <property type="entry name" value="IMS"/>
    <property type="match status" value="1"/>
</dbReference>
<evidence type="ECO:0000256" key="4">
    <source>
        <dbReference type="HAMAP-Rule" id="MF_01113"/>
    </source>
</evidence>
<dbReference type="EMBL" id="JAUSVM010000001">
    <property type="protein sequence ID" value="MDQ0426838.1"/>
    <property type="molecule type" value="Genomic_DNA"/>
</dbReference>
<dbReference type="InterPro" id="IPR043502">
    <property type="entry name" value="DNA/RNA_pol_sf"/>
</dbReference>
<evidence type="ECO:0000313" key="6">
    <source>
        <dbReference type="EMBL" id="MDQ0426838.1"/>
    </source>
</evidence>
<evidence type="ECO:0000256" key="1">
    <source>
        <dbReference type="ARBA" id="ARBA00010945"/>
    </source>
</evidence>